<keyword evidence="2" id="KW-1185">Reference proteome</keyword>
<gene>
    <name evidence="1" type="ORF">CEXT_406181</name>
</gene>
<dbReference type="AlphaFoldDB" id="A0AAV4MFQ5"/>
<accession>A0AAV4MFQ5</accession>
<evidence type="ECO:0000313" key="2">
    <source>
        <dbReference type="Proteomes" id="UP001054945"/>
    </source>
</evidence>
<comment type="caution">
    <text evidence="1">The sequence shown here is derived from an EMBL/GenBank/DDBJ whole genome shotgun (WGS) entry which is preliminary data.</text>
</comment>
<dbReference type="EMBL" id="BPLR01002182">
    <property type="protein sequence ID" value="GIX71027.1"/>
    <property type="molecule type" value="Genomic_DNA"/>
</dbReference>
<evidence type="ECO:0000313" key="1">
    <source>
        <dbReference type="EMBL" id="GIX71027.1"/>
    </source>
</evidence>
<sequence length="67" mass="7497">MQFGFSLASSQKDDSWLNANAKRQSSVHVKPRLRYEYDCLVPVCSFGQSKVVASSQKDEVSAKLNET</sequence>
<protein>
    <submittedName>
        <fullName evidence="1">Uncharacterized protein</fullName>
    </submittedName>
</protein>
<proteinExistence type="predicted"/>
<reference evidence="1 2" key="1">
    <citation type="submission" date="2021-06" db="EMBL/GenBank/DDBJ databases">
        <title>Caerostris extrusa draft genome.</title>
        <authorList>
            <person name="Kono N."/>
            <person name="Arakawa K."/>
        </authorList>
    </citation>
    <scope>NUCLEOTIDE SEQUENCE [LARGE SCALE GENOMIC DNA]</scope>
</reference>
<name>A0AAV4MFQ5_CAEEX</name>
<dbReference type="Proteomes" id="UP001054945">
    <property type="component" value="Unassembled WGS sequence"/>
</dbReference>
<organism evidence="1 2">
    <name type="scientific">Caerostris extrusa</name>
    <name type="common">Bark spider</name>
    <name type="synonym">Caerostris bankana</name>
    <dbReference type="NCBI Taxonomy" id="172846"/>
    <lineage>
        <taxon>Eukaryota</taxon>
        <taxon>Metazoa</taxon>
        <taxon>Ecdysozoa</taxon>
        <taxon>Arthropoda</taxon>
        <taxon>Chelicerata</taxon>
        <taxon>Arachnida</taxon>
        <taxon>Araneae</taxon>
        <taxon>Araneomorphae</taxon>
        <taxon>Entelegynae</taxon>
        <taxon>Araneoidea</taxon>
        <taxon>Araneidae</taxon>
        <taxon>Caerostris</taxon>
    </lineage>
</organism>